<reference evidence="2" key="2">
    <citation type="submission" date="2021-09" db="EMBL/GenBank/DDBJ databases">
        <authorList>
            <person name="Jia N."/>
            <person name="Wang J."/>
            <person name="Shi W."/>
            <person name="Du L."/>
            <person name="Sun Y."/>
            <person name="Zhan W."/>
            <person name="Jiang J."/>
            <person name="Wang Q."/>
            <person name="Zhang B."/>
            <person name="Ji P."/>
            <person name="Sakyi L.B."/>
            <person name="Cui X."/>
            <person name="Yuan T."/>
            <person name="Jiang B."/>
            <person name="Yang W."/>
            <person name="Lam T.T.-Y."/>
            <person name="Chang Q."/>
            <person name="Ding S."/>
            <person name="Wang X."/>
            <person name="Zhu J."/>
            <person name="Ruan X."/>
            <person name="Zhao L."/>
            <person name="Wei J."/>
            <person name="Que T."/>
            <person name="Du C."/>
            <person name="Cheng J."/>
            <person name="Dai P."/>
            <person name="Han X."/>
            <person name="Huang E."/>
            <person name="Gao Y."/>
            <person name="Liu J."/>
            <person name="Shao H."/>
            <person name="Ye R."/>
            <person name="Li L."/>
            <person name="Wei W."/>
            <person name="Wang X."/>
            <person name="Wang C."/>
            <person name="Huo Q."/>
            <person name="Li W."/>
            <person name="Guo W."/>
            <person name="Chen H."/>
            <person name="Chen S."/>
            <person name="Zhou L."/>
            <person name="Zhou L."/>
            <person name="Ni X."/>
            <person name="Tian J."/>
            <person name="Zhou Y."/>
            <person name="Sheng Y."/>
            <person name="Liu T."/>
            <person name="Pan Y."/>
            <person name="Xia L."/>
            <person name="Li J."/>
            <person name="Zhao F."/>
            <person name="Cao W."/>
        </authorList>
    </citation>
    <scope>NUCLEOTIDE SEQUENCE</scope>
    <source>
        <strain evidence="2">Rmic-2018</strain>
        <tissue evidence="2">Larvae</tissue>
    </source>
</reference>
<dbReference type="EMBL" id="JABSTU010000002">
    <property type="protein sequence ID" value="KAH8037373.1"/>
    <property type="molecule type" value="Genomic_DNA"/>
</dbReference>
<evidence type="ECO:0000256" key="1">
    <source>
        <dbReference type="SAM" id="MobiDB-lite"/>
    </source>
</evidence>
<sequence length="845" mass="85444">MVMTDAVVEDSGNFDHLRFFNVYTNRSTRAYSISASSGNAAAADVDESRFVAALLGFVAVATAYPKYGYGGYGGYGYGLGHGYGLGYGYGGHGYGHGYAVAAPVVKALGHYRSSSYGSDPGPGLATCSSVQKRTTMAASGCTKCPWERGADMYRLARSVVEQLDVQATRGPELFGLAVCAPLVPCSVCLNFGHRYNAGSGGDNSGNTGASGCHRRSSTGDPHNNGCGCCCLSDRVVAGKLPRDEVGPLVEVLEEVRQDDHARVRPEREVGDRGGERMSRHVFCLILACDTGSFRPTRQSLSINPFRRVRPPLTRRPSPLSPRRCPVETIGTSPVLSDLGHGHRTSSETRCGQRCSVSSVASSVPTACDTPKAPSLSLAEPPLPLAVPWPRSLAAALRPVGFRVKREERRCGVYGEGKRKGDNPLSLTVSLTDPLVLTRDAERWPKYIRARRKPLQLTGLLGSTSKTAHKPTMNALLTVLVGSISAASAGFIGGGHGAVPSIGYSSGYGAGYGSSSGFSSTGTGLSVAAAPVAVTRPVAAVPARTSTSYGTTTTTVTTLHGAGAAGHGYGAGLGYGTGGLVYATSSGLGGAGIGFGSGYGVGVAAVPGVVRPAVTVTAAPAVAVARPVSVAAPAVSNSDVGYGDSAFGYGAAGFKLGAVYAPPAGFRGAGLKPGAGYRPSGGFGGAGFKSGADYGAAGLKSEAGYGPTNGLTAGYSSSYGAGVLIYGGATLMIGAGYTPAVGFGGVGVNAAAGYRLSSRAGYGPAVGFRGVGCKTGAGYGVDSGVGFSAGYDQYYNSGFGHGVAALKPGADYEPTTEFKSGAGYGTEGLKSGAGYGPTNGLTSVDG</sequence>
<gene>
    <name evidence="2" type="ORF">HPB51_009928</name>
</gene>
<reference evidence="2" key="1">
    <citation type="journal article" date="2020" name="Cell">
        <title>Large-Scale Comparative Analyses of Tick Genomes Elucidate Their Genetic Diversity and Vector Capacities.</title>
        <authorList>
            <consortium name="Tick Genome and Microbiome Consortium (TIGMIC)"/>
            <person name="Jia N."/>
            <person name="Wang J."/>
            <person name="Shi W."/>
            <person name="Du L."/>
            <person name="Sun Y."/>
            <person name="Zhan W."/>
            <person name="Jiang J.F."/>
            <person name="Wang Q."/>
            <person name="Zhang B."/>
            <person name="Ji P."/>
            <person name="Bell-Sakyi L."/>
            <person name="Cui X.M."/>
            <person name="Yuan T.T."/>
            <person name="Jiang B.G."/>
            <person name="Yang W.F."/>
            <person name="Lam T.T."/>
            <person name="Chang Q.C."/>
            <person name="Ding S.J."/>
            <person name="Wang X.J."/>
            <person name="Zhu J.G."/>
            <person name="Ruan X.D."/>
            <person name="Zhao L."/>
            <person name="Wei J.T."/>
            <person name="Ye R.Z."/>
            <person name="Que T.C."/>
            <person name="Du C.H."/>
            <person name="Zhou Y.H."/>
            <person name="Cheng J.X."/>
            <person name="Dai P.F."/>
            <person name="Guo W.B."/>
            <person name="Han X.H."/>
            <person name="Huang E.J."/>
            <person name="Li L.F."/>
            <person name="Wei W."/>
            <person name="Gao Y.C."/>
            <person name="Liu J.Z."/>
            <person name="Shao H.Z."/>
            <person name="Wang X."/>
            <person name="Wang C.C."/>
            <person name="Yang T.C."/>
            <person name="Huo Q.B."/>
            <person name="Li W."/>
            <person name="Chen H.Y."/>
            <person name="Chen S.E."/>
            <person name="Zhou L.G."/>
            <person name="Ni X.B."/>
            <person name="Tian J.H."/>
            <person name="Sheng Y."/>
            <person name="Liu T."/>
            <person name="Pan Y.S."/>
            <person name="Xia L.Y."/>
            <person name="Li J."/>
            <person name="Zhao F."/>
            <person name="Cao W.C."/>
        </authorList>
    </citation>
    <scope>NUCLEOTIDE SEQUENCE</scope>
    <source>
        <strain evidence="2">Rmic-2018</strain>
    </source>
</reference>
<accession>A0A9J6ET69</accession>
<keyword evidence="3" id="KW-1185">Reference proteome</keyword>
<protein>
    <submittedName>
        <fullName evidence="2">Uncharacterized protein</fullName>
    </submittedName>
</protein>
<feature type="region of interest" description="Disordered" evidence="1">
    <location>
        <begin position="308"/>
        <end position="348"/>
    </location>
</feature>
<organism evidence="2 3">
    <name type="scientific">Rhipicephalus microplus</name>
    <name type="common">Cattle tick</name>
    <name type="synonym">Boophilus microplus</name>
    <dbReference type="NCBI Taxonomy" id="6941"/>
    <lineage>
        <taxon>Eukaryota</taxon>
        <taxon>Metazoa</taxon>
        <taxon>Ecdysozoa</taxon>
        <taxon>Arthropoda</taxon>
        <taxon>Chelicerata</taxon>
        <taxon>Arachnida</taxon>
        <taxon>Acari</taxon>
        <taxon>Parasitiformes</taxon>
        <taxon>Ixodida</taxon>
        <taxon>Ixodoidea</taxon>
        <taxon>Ixodidae</taxon>
        <taxon>Rhipicephalinae</taxon>
        <taxon>Rhipicephalus</taxon>
        <taxon>Boophilus</taxon>
    </lineage>
</organism>
<proteinExistence type="predicted"/>
<feature type="compositionally biased region" description="Gly residues" evidence="1">
    <location>
        <begin position="822"/>
        <end position="836"/>
    </location>
</feature>
<feature type="region of interest" description="Disordered" evidence="1">
    <location>
        <begin position="199"/>
        <end position="221"/>
    </location>
</feature>
<dbReference type="Proteomes" id="UP000821866">
    <property type="component" value="Chromosome 10"/>
</dbReference>
<evidence type="ECO:0000313" key="2">
    <source>
        <dbReference type="EMBL" id="KAH8037373.1"/>
    </source>
</evidence>
<feature type="region of interest" description="Disordered" evidence="1">
    <location>
        <begin position="822"/>
        <end position="845"/>
    </location>
</feature>
<comment type="caution">
    <text evidence="2">The sequence shown here is derived from an EMBL/GenBank/DDBJ whole genome shotgun (WGS) entry which is preliminary data.</text>
</comment>
<name>A0A9J6ET69_RHIMP</name>
<feature type="compositionally biased region" description="Low complexity" evidence="1">
    <location>
        <begin position="310"/>
        <end position="323"/>
    </location>
</feature>
<evidence type="ECO:0000313" key="3">
    <source>
        <dbReference type="Proteomes" id="UP000821866"/>
    </source>
</evidence>
<dbReference type="AlphaFoldDB" id="A0A9J6ET69"/>